<evidence type="ECO:0000313" key="1">
    <source>
        <dbReference type="EMBL" id="MFC7147252.1"/>
    </source>
</evidence>
<dbReference type="EMBL" id="JBHTAI010000001">
    <property type="protein sequence ID" value="MFC7147252.1"/>
    <property type="molecule type" value="Genomic_DNA"/>
</dbReference>
<dbReference type="Proteomes" id="UP001596378">
    <property type="component" value="Unassembled WGS sequence"/>
</dbReference>
<reference evidence="2" key="1">
    <citation type="journal article" date="2019" name="Int. J. Syst. Evol. Microbiol.">
        <title>The Global Catalogue of Microorganisms (GCM) 10K type strain sequencing project: providing services to taxonomists for standard genome sequencing and annotation.</title>
        <authorList>
            <consortium name="The Broad Institute Genomics Platform"/>
            <consortium name="The Broad Institute Genome Sequencing Center for Infectious Disease"/>
            <person name="Wu L."/>
            <person name="Ma J."/>
        </authorList>
    </citation>
    <scope>NUCLEOTIDE SEQUENCE [LARGE SCALE GENOMIC DNA]</scope>
    <source>
        <strain evidence="2">KCTC 12907</strain>
    </source>
</reference>
<gene>
    <name evidence="1" type="ORF">ACFQMJ_01785</name>
</gene>
<organism evidence="1 2">
    <name type="scientific">Cohnella cellulosilytica</name>
    <dbReference type="NCBI Taxonomy" id="986710"/>
    <lineage>
        <taxon>Bacteria</taxon>
        <taxon>Bacillati</taxon>
        <taxon>Bacillota</taxon>
        <taxon>Bacilli</taxon>
        <taxon>Bacillales</taxon>
        <taxon>Paenibacillaceae</taxon>
        <taxon>Cohnella</taxon>
    </lineage>
</organism>
<sequence length="80" mass="9003">MNETLEAMAKISEELAAMRSGSERLVILYGEAAETSDLTFVKILEERYAELFREIQAVDDYIAARMKEEKERTEANGLGG</sequence>
<proteinExistence type="predicted"/>
<comment type="caution">
    <text evidence="1">The sequence shown here is derived from an EMBL/GenBank/DDBJ whole genome shotgun (WGS) entry which is preliminary data.</text>
</comment>
<name>A0ABW2F6X5_9BACL</name>
<protein>
    <submittedName>
        <fullName evidence="1">Uncharacterized protein</fullName>
    </submittedName>
</protein>
<dbReference type="RefSeq" id="WP_378050533.1">
    <property type="nucleotide sequence ID" value="NZ_JBHMDN010000028.1"/>
</dbReference>
<keyword evidence="2" id="KW-1185">Reference proteome</keyword>
<accession>A0ABW2F6X5</accession>
<evidence type="ECO:0000313" key="2">
    <source>
        <dbReference type="Proteomes" id="UP001596378"/>
    </source>
</evidence>